<keyword evidence="7" id="KW-0675">Receptor</keyword>
<dbReference type="InterPro" id="IPR036942">
    <property type="entry name" value="Beta-barrel_TonB_sf"/>
</dbReference>
<gene>
    <name evidence="7" type="ORF">LBV24_11305</name>
</gene>
<keyword evidence="4" id="KW-0732">Signal</keyword>
<sequence>MKHFFLMLLMVSSAILSAQPKSNSDIKNGSISGRVMDADLNEPLPYVNVIIKDANNKIITGSITQADGTFKVDKIPAGVVKVEIKFIGYKTIEKEINIGRNSYKINVGDIYLSEDAENLEEVTIVAETSTIQQKIDRKVVNVGKDLTTSGPTASDIMNNIPSVNVDQQTGNIALRGNLNVQVMVDGKLSNIPTAQLLRQIPSTSIKQIELITNPSAKYNPDGMSGIINIILHKNVNVGFNGNVNFGLGYQLAPKFNSSIDMNYRNGKLNFYGSYGNNISDNINTGILTQTESGLTQLFDITDERNSHLFKVGIDYYINDKHTLSFFTNQNIFDGGAIGETELIFGDMSSTNQLQIFDNNNENNSQQYNANYKLDFDDKGHNIELEVDHNIFENDIFTDNNFSGFGSRPDFDEFTETDRVRTEINLDYVNPLSETSKLEAGLQARLFENTIDYSSDGRVLNEMGNYIPTSTNFDYERNIYSAYASYSFQKNKWSYQLGLRAETVNVDALAIDTDLTNDTTTDFPFENDYVQVYPSAFVTYEASEKNSYQFSFSRRVDRPGVGQVNPIPEFNTPLISQFGNPELEPQFTNSLEVNYTRNFEKGSLTTGVFYRLIEDEINQGVFVDRSTLGSGRVILRIDNFDNTSAFGFEVSSNYRPTKWWSFNASFDLYGRTQRGFAETLDPTIDNPTESDIEFNEVEVDNLIYNFRMFNNFKVTKKLSLSAFAMYRGKDTGLNFEMEPMYFVNLGLRYNFLEENRATFSLNFNNVFDTQEVNITSERPFNQEVSFVPEFKTIFAGLSYRFGGGKYRAKSRKRRDNDEKSGGGFL</sequence>
<evidence type="ECO:0000259" key="5">
    <source>
        <dbReference type="Pfam" id="PF07715"/>
    </source>
</evidence>
<evidence type="ECO:0000256" key="4">
    <source>
        <dbReference type="SAM" id="SignalP"/>
    </source>
</evidence>
<feature type="chain" id="PRO_5046938276" evidence="4">
    <location>
        <begin position="19"/>
        <end position="824"/>
    </location>
</feature>
<reference evidence="8" key="1">
    <citation type="submission" date="2023-07" db="EMBL/GenBank/DDBJ databases">
        <authorList>
            <person name="Yue Y."/>
        </authorList>
    </citation>
    <scope>NUCLEOTIDE SEQUENCE [LARGE SCALE GENOMIC DNA]</scope>
    <source>
        <strain evidence="8">2Y89</strain>
    </source>
</reference>
<evidence type="ECO:0000313" key="8">
    <source>
        <dbReference type="Proteomes" id="UP001198402"/>
    </source>
</evidence>
<dbReference type="Gene3D" id="2.170.130.10">
    <property type="entry name" value="TonB-dependent receptor, plug domain"/>
    <property type="match status" value="1"/>
</dbReference>
<dbReference type="Pfam" id="PF07715">
    <property type="entry name" value="Plug"/>
    <property type="match status" value="1"/>
</dbReference>
<dbReference type="InterPro" id="IPR041700">
    <property type="entry name" value="OMP_b-brl_3"/>
</dbReference>
<evidence type="ECO:0000313" key="7">
    <source>
        <dbReference type="EMBL" id="MCA0153807.1"/>
    </source>
</evidence>
<dbReference type="SUPFAM" id="SSF56935">
    <property type="entry name" value="Porins"/>
    <property type="match status" value="1"/>
</dbReference>
<protein>
    <submittedName>
        <fullName evidence="7">TonB-dependent receptor</fullName>
    </submittedName>
</protein>
<dbReference type="InterPro" id="IPR012910">
    <property type="entry name" value="Plug_dom"/>
</dbReference>
<dbReference type="Pfam" id="PF13715">
    <property type="entry name" value="CarbopepD_reg_2"/>
    <property type="match status" value="1"/>
</dbReference>
<comment type="subcellular location">
    <subcellularLocation>
        <location evidence="1">Cell outer membrane</location>
    </subcellularLocation>
</comment>
<comment type="caution">
    <text evidence="7">The sequence shown here is derived from an EMBL/GenBank/DDBJ whole genome shotgun (WGS) entry which is preliminary data.</text>
</comment>
<dbReference type="Proteomes" id="UP001198402">
    <property type="component" value="Unassembled WGS sequence"/>
</dbReference>
<evidence type="ECO:0000256" key="2">
    <source>
        <dbReference type="ARBA" id="ARBA00023136"/>
    </source>
</evidence>
<dbReference type="Gene3D" id="2.60.40.1120">
    <property type="entry name" value="Carboxypeptidase-like, regulatory domain"/>
    <property type="match status" value="1"/>
</dbReference>
<dbReference type="RefSeq" id="WP_224478763.1">
    <property type="nucleotide sequence ID" value="NZ_JAIUJS010000005.1"/>
</dbReference>
<feature type="signal peptide" evidence="4">
    <location>
        <begin position="1"/>
        <end position="18"/>
    </location>
</feature>
<feature type="domain" description="Outer membrane protein beta-barrel" evidence="6">
    <location>
        <begin position="374"/>
        <end position="798"/>
    </location>
</feature>
<dbReference type="InterPro" id="IPR008969">
    <property type="entry name" value="CarboxyPept-like_regulatory"/>
</dbReference>
<dbReference type="PANTHER" id="PTHR40980">
    <property type="entry name" value="PLUG DOMAIN-CONTAINING PROTEIN"/>
    <property type="match status" value="1"/>
</dbReference>
<dbReference type="InterPro" id="IPR037066">
    <property type="entry name" value="Plug_dom_sf"/>
</dbReference>
<organism evidence="7 8">
    <name type="scientific">Winogradskyella vincentii</name>
    <dbReference type="NCBI Taxonomy" id="2877122"/>
    <lineage>
        <taxon>Bacteria</taxon>
        <taxon>Pseudomonadati</taxon>
        <taxon>Bacteroidota</taxon>
        <taxon>Flavobacteriia</taxon>
        <taxon>Flavobacteriales</taxon>
        <taxon>Flavobacteriaceae</taxon>
        <taxon>Winogradskyella</taxon>
    </lineage>
</organism>
<accession>A0ABS7Y4N6</accession>
<dbReference type="Gene3D" id="2.40.170.20">
    <property type="entry name" value="TonB-dependent receptor, beta-barrel domain"/>
    <property type="match status" value="1"/>
</dbReference>
<keyword evidence="3" id="KW-0998">Cell outer membrane</keyword>
<dbReference type="PANTHER" id="PTHR40980:SF4">
    <property type="entry name" value="TONB-DEPENDENT RECEPTOR-LIKE BETA-BARREL DOMAIN-CONTAINING PROTEIN"/>
    <property type="match status" value="1"/>
</dbReference>
<keyword evidence="2" id="KW-0472">Membrane</keyword>
<evidence type="ECO:0000256" key="1">
    <source>
        <dbReference type="ARBA" id="ARBA00004442"/>
    </source>
</evidence>
<evidence type="ECO:0000259" key="6">
    <source>
        <dbReference type="Pfam" id="PF14905"/>
    </source>
</evidence>
<keyword evidence="8" id="KW-1185">Reference proteome</keyword>
<evidence type="ECO:0000256" key="3">
    <source>
        <dbReference type="ARBA" id="ARBA00023237"/>
    </source>
</evidence>
<dbReference type="EMBL" id="JAIUJS010000005">
    <property type="protein sequence ID" value="MCA0153807.1"/>
    <property type="molecule type" value="Genomic_DNA"/>
</dbReference>
<dbReference type="Pfam" id="PF14905">
    <property type="entry name" value="OMP_b-brl_3"/>
    <property type="match status" value="1"/>
</dbReference>
<name>A0ABS7Y4N6_9FLAO</name>
<feature type="domain" description="TonB-dependent receptor plug" evidence="5">
    <location>
        <begin position="150"/>
        <end position="226"/>
    </location>
</feature>
<proteinExistence type="predicted"/>
<dbReference type="SUPFAM" id="SSF49464">
    <property type="entry name" value="Carboxypeptidase regulatory domain-like"/>
    <property type="match status" value="1"/>
</dbReference>